<dbReference type="AlphaFoldDB" id="A0A915Q5J9"/>
<reference evidence="2" key="1">
    <citation type="submission" date="2022-11" db="UniProtKB">
        <authorList>
            <consortium name="WormBaseParasite"/>
        </authorList>
    </citation>
    <scope>IDENTIFICATION</scope>
</reference>
<proteinExistence type="predicted"/>
<organism evidence="1 2">
    <name type="scientific">Setaria digitata</name>
    <dbReference type="NCBI Taxonomy" id="48799"/>
    <lineage>
        <taxon>Eukaryota</taxon>
        <taxon>Metazoa</taxon>
        <taxon>Ecdysozoa</taxon>
        <taxon>Nematoda</taxon>
        <taxon>Chromadorea</taxon>
        <taxon>Rhabditida</taxon>
        <taxon>Spirurina</taxon>
        <taxon>Spiruromorpha</taxon>
        <taxon>Filarioidea</taxon>
        <taxon>Setariidae</taxon>
        <taxon>Setaria</taxon>
    </lineage>
</organism>
<accession>A0A915Q5J9</accession>
<keyword evidence="1" id="KW-1185">Reference proteome</keyword>
<evidence type="ECO:0000313" key="2">
    <source>
        <dbReference type="WBParaSite" id="sdigi.contig613.g9217.t1"/>
    </source>
</evidence>
<dbReference type="Proteomes" id="UP000887581">
    <property type="component" value="Unplaced"/>
</dbReference>
<protein>
    <submittedName>
        <fullName evidence="2">C2H2-type domain-containing protein</fullName>
    </submittedName>
</protein>
<dbReference type="WBParaSite" id="sdigi.contig613.g9217.t1">
    <property type="protein sequence ID" value="sdigi.contig613.g9217.t1"/>
    <property type="gene ID" value="sdigi.contig613.g9217"/>
</dbReference>
<name>A0A915Q5J9_9BILA</name>
<sequence length="163" mass="18242">MDCLELWCLASMNGEECKETFDTYDDFEEHFCQKHLDLALFACGAKGCTAQFGTLLQIFRHMTICKRQDKKIRFLQCPPNVLESLTALDQAKLLAVQCCVKRAKRATTETNDSTIIEQGGVTNDGIGLHSSLDDDQVHVPITEPPGIHQIEQIEGEISVLKKD</sequence>
<evidence type="ECO:0000313" key="1">
    <source>
        <dbReference type="Proteomes" id="UP000887581"/>
    </source>
</evidence>